<dbReference type="EMBL" id="KZ613837">
    <property type="protein sequence ID" value="PMD58059.1"/>
    <property type="molecule type" value="Genomic_DNA"/>
</dbReference>
<feature type="repeat" description="ANK" evidence="3">
    <location>
        <begin position="1011"/>
        <end position="1043"/>
    </location>
</feature>
<evidence type="ECO:0000313" key="7">
    <source>
        <dbReference type="Proteomes" id="UP000235371"/>
    </source>
</evidence>
<dbReference type="OrthoDB" id="626167at2759"/>
<dbReference type="InterPro" id="IPR011009">
    <property type="entry name" value="Kinase-like_dom_sf"/>
</dbReference>
<dbReference type="PROSITE" id="PS50297">
    <property type="entry name" value="ANK_REP_REGION"/>
    <property type="match status" value="1"/>
</dbReference>
<dbReference type="RefSeq" id="XP_024734963.1">
    <property type="nucleotide sequence ID" value="XM_024871094.1"/>
</dbReference>
<dbReference type="Gene3D" id="1.10.510.10">
    <property type="entry name" value="Transferase(Phosphotransferase) domain 1"/>
    <property type="match status" value="1"/>
</dbReference>
<feature type="domain" description="Protein kinase" evidence="5">
    <location>
        <begin position="76"/>
        <end position="429"/>
    </location>
</feature>
<evidence type="ECO:0000256" key="3">
    <source>
        <dbReference type="PROSITE-ProRule" id="PRU00023"/>
    </source>
</evidence>
<gene>
    <name evidence="6" type="ORF">K444DRAFT_21202</name>
</gene>
<dbReference type="STRING" id="1095630.A0A2J6T4W2"/>
<feature type="compositionally biased region" description="Basic and acidic residues" evidence="4">
    <location>
        <begin position="1327"/>
        <end position="1344"/>
    </location>
</feature>
<reference evidence="6 7" key="1">
    <citation type="submission" date="2016-04" db="EMBL/GenBank/DDBJ databases">
        <title>A degradative enzymes factory behind the ericoid mycorrhizal symbiosis.</title>
        <authorList>
            <consortium name="DOE Joint Genome Institute"/>
            <person name="Martino E."/>
            <person name="Morin E."/>
            <person name="Grelet G."/>
            <person name="Kuo A."/>
            <person name="Kohler A."/>
            <person name="Daghino S."/>
            <person name="Barry K."/>
            <person name="Choi C."/>
            <person name="Cichocki N."/>
            <person name="Clum A."/>
            <person name="Copeland A."/>
            <person name="Hainaut M."/>
            <person name="Haridas S."/>
            <person name="Labutti K."/>
            <person name="Lindquist E."/>
            <person name="Lipzen A."/>
            <person name="Khouja H.-R."/>
            <person name="Murat C."/>
            <person name="Ohm R."/>
            <person name="Olson A."/>
            <person name="Spatafora J."/>
            <person name="Veneault-Fourrey C."/>
            <person name="Henrissat B."/>
            <person name="Grigoriev I."/>
            <person name="Martin F."/>
            <person name="Perotto S."/>
        </authorList>
    </citation>
    <scope>NUCLEOTIDE SEQUENCE [LARGE SCALE GENOMIC DNA]</scope>
    <source>
        <strain evidence="6 7">E</strain>
    </source>
</reference>
<keyword evidence="1" id="KW-0677">Repeat</keyword>
<dbReference type="GO" id="GO:0005524">
    <property type="term" value="F:ATP binding"/>
    <property type="evidence" value="ECO:0007669"/>
    <property type="project" value="InterPro"/>
</dbReference>
<sequence length="1464" mass="162500">MTTLEDEIKGRLAGESPLSLSGSFDFGRWSQHSQVASEQLIKTPNNSTELEKPSCVPQVLIQSIFLGAYIADSDGLQPGPQIGVGSSMVVREGCLDGEKVAIKKCKPQRTGGDGKRRSLKALSLELRVLLSDFIKPHPNIVDLLAVSWVEETQPNGESELFPLLVMELALPQARTLHDLIPIIDPLDFRLKGFLISDILSGLDAIHLDRFIHGDLKPENVLIFRKSPGDRYTAKLADFGFSDDVEQLPFGVEGNPAGGTDYWNAPECFDPNADFRTCRQPSRDLYSFGLVAWYIVASRLPFGPDRGSDWAGAYETVTATKILDGAASQASEFFCAASRRLGLDLRAGWGEALHQYLDASDDMQLDNLCNPNVSVGVVDELLWRQHASWLLDERPARGYLPYAVTLLPRILDKDPAKRGRTQEWFQLLWIDPHRSSATKGTWRDISSSWQRTKWMGINKRHAAPGYTANRVFGQLPPTMVAALRRSIVSEMKKSKMPLLESTLRSLDLYSSGYPSAEAPSMAPVLLEVMKSWAAQPIDDPETISIRSQVLASMHYGHGRDPPTVLTPKAECEVILCGLCLDLYGFEKYSGKHALNDSFRQLLDELAGMFLKEARLRILRLWHSAYRLAFVAHASHWSRNVLHSRPPSDSQYDLEWNRVAQAIRRDDLRVFRQLFEKKALPEEISLDTAKGTQNLMLLAIEQHLPNILAYLIEKEAVDLSKPLIICDKPMSPVQLACYQGNMDAAATLLTLGADPCSLFEFGFVRECVDSGNMGSISILLRVKAFYAGPGSKPSLKYRDIQIFDFNKKEYDTEKGPRTASPILIAIAQNSWSTFAELISIGIDINSPCLSQYKPLQVAVQFRRPLFVAALLDAGADPNVQSMGTTPLHDFVEGFSPTGGGMGWLYGDETWVESEEQKAVDAERHDQIILELLLRHPKTNLNARDLAGRTPFAAAMEAGQTGWAEKIVQAGGNPMLTKFDGDSPLHTLALRGMVKEARWLLERWPDMVHCQDYSKRTPIHNAMEAGWDEMIELLLETGHDIASQDSLGYTILHRTLVLGQIDTFNTIWSKIQRTCKGKLKNILTLQDIFGRTLVHLLAEVSVMRKDDFQHFIGFVENEILPLVNPTEHIDHRCLTPLHFAALSTARVCQMFIDAGFRIDAKDCHGAHPFYLASSAGNGATLPLLSPPDNSAPSIEGTSDDDKKIWRLVTILNDHINRVSLAHAKRAEQAISELRQAEYGVIGAVLVQAIQVQRMGLLTHDEVLMPHCVFCNAPLVEVEGFGCPLLACVFSAVQLPEEQPQKPNWFVSTARKLNLRFYKGAKPKTGPGDSSKVDDNGKARATVDGEPHNVETHLAKSDVLVENIDKVLSGVSELLKAIVTVPSEPVKIEKVQDGGRADRIFALLSNPDGIKRRALIMSGVWESGISDEAVEHLVGGSGKMVAFTASTNYLAESERTTWMEYHIHNLDI</sequence>
<evidence type="ECO:0000256" key="4">
    <source>
        <dbReference type="SAM" id="MobiDB-lite"/>
    </source>
</evidence>
<dbReference type="Proteomes" id="UP000235371">
    <property type="component" value="Unassembled WGS sequence"/>
</dbReference>
<dbReference type="PROSITE" id="PS50088">
    <property type="entry name" value="ANK_REPEAT"/>
    <property type="match status" value="1"/>
</dbReference>
<dbReference type="PROSITE" id="PS00108">
    <property type="entry name" value="PROTEIN_KINASE_ST"/>
    <property type="match status" value="1"/>
</dbReference>
<organism evidence="6 7">
    <name type="scientific">Hyaloscypha bicolor E</name>
    <dbReference type="NCBI Taxonomy" id="1095630"/>
    <lineage>
        <taxon>Eukaryota</taxon>
        <taxon>Fungi</taxon>
        <taxon>Dikarya</taxon>
        <taxon>Ascomycota</taxon>
        <taxon>Pezizomycotina</taxon>
        <taxon>Leotiomycetes</taxon>
        <taxon>Helotiales</taxon>
        <taxon>Hyaloscyphaceae</taxon>
        <taxon>Hyaloscypha</taxon>
        <taxon>Hyaloscypha bicolor</taxon>
    </lineage>
</organism>
<evidence type="ECO:0000259" key="5">
    <source>
        <dbReference type="PROSITE" id="PS50011"/>
    </source>
</evidence>
<name>A0A2J6T4W2_9HELO</name>
<dbReference type="GeneID" id="36579176"/>
<dbReference type="SMART" id="SM00248">
    <property type="entry name" value="ANK"/>
    <property type="match status" value="8"/>
</dbReference>
<dbReference type="Gene3D" id="1.25.40.20">
    <property type="entry name" value="Ankyrin repeat-containing domain"/>
    <property type="match status" value="3"/>
</dbReference>
<dbReference type="InterPro" id="IPR000719">
    <property type="entry name" value="Prot_kinase_dom"/>
</dbReference>
<dbReference type="InterPro" id="IPR036770">
    <property type="entry name" value="Ankyrin_rpt-contain_sf"/>
</dbReference>
<feature type="region of interest" description="Disordered" evidence="4">
    <location>
        <begin position="1318"/>
        <end position="1344"/>
    </location>
</feature>
<keyword evidence="7" id="KW-1185">Reference proteome</keyword>
<accession>A0A2J6T4W2</accession>
<dbReference type="Gene3D" id="3.30.200.20">
    <property type="entry name" value="Phosphorylase Kinase, domain 1"/>
    <property type="match status" value="1"/>
</dbReference>
<dbReference type="InterPro" id="IPR008271">
    <property type="entry name" value="Ser/Thr_kinase_AS"/>
</dbReference>
<dbReference type="PANTHER" id="PTHR24198:SF165">
    <property type="entry name" value="ANKYRIN REPEAT-CONTAINING PROTEIN-RELATED"/>
    <property type="match status" value="1"/>
</dbReference>
<evidence type="ECO:0000256" key="2">
    <source>
        <dbReference type="ARBA" id="ARBA00023043"/>
    </source>
</evidence>
<protein>
    <recommendedName>
        <fullName evidence="5">Protein kinase domain-containing protein</fullName>
    </recommendedName>
</protein>
<dbReference type="SUPFAM" id="SSF48403">
    <property type="entry name" value="Ankyrin repeat"/>
    <property type="match status" value="2"/>
</dbReference>
<dbReference type="SUPFAM" id="SSF56112">
    <property type="entry name" value="Protein kinase-like (PK-like)"/>
    <property type="match status" value="1"/>
</dbReference>
<dbReference type="GO" id="GO:0004672">
    <property type="term" value="F:protein kinase activity"/>
    <property type="evidence" value="ECO:0007669"/>
    <property type="project" value="InterPro"/>
</dbReference>
<dbReference type="SMART" id="SM00220">
    <property type="entry name" value="S_TKc"/>
    <property type="match status" value="1"/>
</dbReference>
<dbReference type="InParanoid" id="A0A2J6T4W2"/>
<evidence type="ECO:0000256" key="1">
    <source>
        <dbReference type="ARBA" id="ARBA00022737"/>
    </source>
</evidence>
<dbReference type="PANTHER" id="PTHR24198">
    <property type="entry name" value="ANKYRIN REPEAT AND PROTEIN KINASE DOMAIN-CONTAINING PROTEIN"/>
    <property type="match status" value="1"/>
</dbReference>
<proteinExistence type="predicted"/>
<dbReference type="CDD" id="cd00180">
    <property type="entry name" value="PKc"/>
    <property type="match status" value="1"/>
</dbReference>
<evidence type="ECO:0000313" key="6">
    <source>
        <dbReference type="EMBL" id="PMD58059.1"/>
    </source>
</evidence>
<dbReference type="PROSITE" id="PS50011">
    <property type="entry name" value="PROTEIN_KINASE_DOM"/>
    <property type="match status" value="1"/>
</dbReference>
<dbReference type="Pfam" id="PF00069">
    <property type="entry name" value="Pkinase"/>
    <property type="match status" value="1"/>
</dbReference>
<keyword evidence="2 3" id="KW-0040">ANK repeat</keyword>
<dbReference type="InterPro" id="IPR002110">
    <property type="entry name" value="Ankyrin_rpt"/>
</dbReference>